<organism evidence="1 2">
    <name type="scientific">Vararia minispora EC-137</name>
    <dbReference type="NCBI Taxonomy" id="1314806"/>
    <lineage>
        <taxon>Eukaryota</taxon>
        <taxon>Fungi</taxon>
        <taxon>Dikarya</taxon>
        <taxon>Basidiomycota</taxon>
        <taxon>Agaricomycotina</taxon>
        <taxon>Agaricomycetes</taxon>
        <taxon>Russulales</taxon>
        <taxon>Lachnocladiaceae</taxon>
        <taxon>Vararia</taxon>
    </lineage>
</organism>
<accession>A0ACB8QU72</accession>
<dbReference type="EMBL" id="MU273485">
    <property type="protein sequence ID" value="KAI0035389.1"/>
    <property type="molecule type" value="Genomic_DNA"/>
</dbReference>
<gene>
    <name evidence="1" type="ORF">K488DRAFT_43331</name>
</gene>
<proteinExistence type="predicted"/>
<dbReference type="Proteomes" id="UP000814128">
    <property type="component" value="Unassembled WGS sequence"/>
</dbReference>
<evidence type="ECO:0000313" key="1">
    <source>
        <dbReference type="EMBL" id="KAI0035389.1"/>
    </source>
</evidence>
<reference evidence="1" key="2">
    <citation type="journal article" date="2022" name="New Phytol.">
        <title>Evolutionary transition to the ectomycorrhizal habit in the genomes of a hyperdiverse lineage of mushroom-forming fungi.</title>
        <authorList>
            <person name="Looney B."/>
            <person name="Miyauchi S."/>
            <person name="Morin E."/>
            <person name="Drula E."/>
            <person name="Courty P.E."/>
            <person name="Kohler A."/>
            <person name="Kuo A."/>
            <person name="LaButti K."/>
            <person name="Pangilinan J."/>
            <person name="Lipzen A."/>
            <person name="Riley R."/>
            <person name="Andreopoulos W."/>
            <person name="He G."/>
            <person name="Johnson J."/>
            <person name="Nolan M."/>
            <person name="Tritt A."/>
            <person name="Barry K.W."/>
            <person name="Grigoriev I.V."/>
            <person name="Nagy L.G."/>
            <person name="Hibbett D."/>
            <person name="Henrissat B."/>
            <person name="Matheny P.B."/>
            <person name="Labbe J."/>
            <person name="Martin F.M."/>
        </authorList>
    </citation>
    <scope>NUCLEOTIDE SEQUENCE</scope>
    <source>
        <strain evidence="1">EC-137</strain>
    </source>
</reference>
<comment type="caution">
    <text evidence="1">The sequence shown here is derived from an EMBL/GenBank/DDBJ whole genome shotgun (WGS) entry which is preliminary data.</text>
</comment>
<keyword evidence="2" id="KW-1185">Reference proteome</keyword>
<name>A0ACB8QU72_9AGAM</name>
<sequence length="187" mass="19669">MYVAQVSPWHRVWLIVSHVDFQVVQPTKNAQWANGNTYGVTWSKGLMDGVNIFDLELARMSTSGLILIAQNVNAAANSINLAFTGVPAADDYYLLFINSTHGVLYASSAQFSILDASSASSTNDTSKPNSAQPTVTVSGGPNPTAVFATTFAAVSGALPVFGAQPVFALSITFVCALVAGAWTLFST</sequence>
<evidence type="ECO:0000313" key="2">
    <source>
        <dbReference type="Proteomes" id="UP000814128"/>
    </source>
</evidence>
<reference evidence="1" key="1">
    <citation type="submission" date="2021-02" db="EMBL/GenBank/DDBJ databases">
        <authorList>
            <consortium name="DOE Joint Genome Institute"/>
            <person name="Ahrendt S."/>
            <person name="Looney B.P."/>
            <person name="Miyauchi S."/>
            <person name="Morin E."/>
            <person name="Drula E."/>
            <person name="Courty P.E."/>
            <person name="Chicoki N."/>
            <person name="Fauchery L."/>
            <person name="Kohler A."/>
            <person name="Kuo A."/>
            <person name="Labutti K."/>
            <person name="Pangilinan J."/>
            <person name="Lipzen A."/>
            <person name="Riley R."/>
            <person name="Andreopoulos W."/>
            <person name="He G."/>
            <person name="Johnson J."/>
            <person name="Barry K.W."/>
            <person name="Grigoriev I.V."/>
            <person name="Nagy L."/>
            <person name="Hibbett D."/>
            <person name="Henrissat B."/>
            <person name="Matheny P.B."/>
            <person name="Labbe J."/>
            <person name="Martin F."/>
        </authorList>
    </citation>
    <scope>NUCLEOTIDE SEQUENCE</scope>
    <source>
        <strain evidence="1">EC-137</strain>
    </source>
</reference>
<protein>
    <submittedName>
        <fullName evidence="1">Uncharacterized protein</fullName>
    </submittedName>
</protein>